<name>A0A4P5NPT4_9PROT</name>
<gene>
    <name evidence="1" type="ORF">MSKU9_1791</name>
</gene>
<sequence>MDAAFLKKAAFFLKLFERQFSVRWDDAWPRGVDLHAAMRMNTAMDTKPSATHHVGSSRPLRLADDVVSHAVYGGRDRCYRYELTRTWDADRPAVMWLMMNPSVATEDGDDRTVAKCQRYARAWGYGTLLVGNTFAYRCTDQKRLTEVPDPVGPDNDRHLLEMARRADLVIAAYGSPQIKSLLPRGPEVVRMLQQHGITVSAMRLSRRSGRPEHPLYLPADLRPAPLPAYPPA</sequence>
<proteinExistence type="predicted"/>
<accession>A0A4P5NPT4</accession>
<keyword evidence="2" id="KW-1185">Reference proteome</keyword>
<dbReference type="Pfam" id="PF07799">
    <property type="entry name" value="DUF1643"/>
    <property type="match status" value="1"/>
</dbReference>
<comment type="caution">
    <text evidence="1">The sequence shown here is derived from an EMBL/GenBank/DDBJ whole genome shotgun (WGS) entry which is preliminary data.</text>
</comment>
<evidence type="ECO:0008006" key="3">
    <source>
        <dbReference type="Google" id="ProtNLM"/>
    </source>
</evidence>
<evidence type="ECO:0000313" key="1">
    <source>
        <dbReference type="EMBL" id="GCE83650.1"/>
    </source>
</evidence>
<evidence type="ECO:0000313" key="2">
    <source>
        <dbReference type="Proteomes" id="UP000315095"/>
    </source>
</evidence>
<dbReference type="InterPro" id="IPR012441">
    <property type="entry name" value="DUF1643"/>
</dbReference>
<protein>
    <recommendedName>
        <fullName evidence="3">DUF1643 domain-containing protein</fullName>
    </recommendedName>
</protein>
<organism evidence="1 2">
    <name type="scientific">Komagataeibacter diospyri</name>
    <dbReference type="NCBI Taxonomy" id="1932662"/>
    <lineage>
        <taxon>Bacteria</taxon>
        <taxon>Pseudomonadati</taxon>
        <taxon>Pseudomonadota</taxon>
        <taxon>Alphaproteobacteria</taxon>
        <taxon>Acetobacterales</taxon>
        <taxon>Acetobacteraceae</taxon>
        <taxon>Komagataeibacter</taxon>
    </lineage>
</organism>
<dbReference type="Proteomes" id="UP000315095">
    <property type="component" value="Unassembled WGS sequence"/>
</dbReference>
<dbReference type="AlphaFoldDB" id="A0A4P5NPT4"/>
<reference evidence="2" key="1">
    <citation type="submission" date="2017-01" db="EMBL/GenBank/DDBJ databases">
        <title>Komagataeibacter sp. MSKU9 whole genome sequencing project.</title>
        <authorList>
            <person name="Matsutani M."/>
            <person name="Naloka K."/>
            <person name="Theeragool G."/>
            <person name="Yakushi T."/>
            <person name="Matsushita K."/>
        </authorList>
    </citation>
    <scope>NUCLEOTIDE SEQUENCE [LARGE SCALE GENOMIC DNA]</scope>
    <source>
        <strain evidence="2">MSKU9</strain>
    </source>
</reference>
<dbReference type="EMBL" id="BDLU01000037">
    <property type="protein sequence ID" value="GCE83650.1"/>
    <property type="molecule type" value="Genomic_DNA"/>
</dbReference>